<gene>
    <name evidence="1" type="ORF">S03H2_71919</name>
</gene>
<comment type="caution">
    <text evidence="1">The sequence shown here is derived from an EMBL/GenBank/DDBJ whole genome shotgun (WGS) entry which is preliminary data.</text>
</comment>
<accession>X1LN98</accession>
<dbReference type="AlphaFoldDB" id="X1LN98"/>
<organism evidence="1">
    <name type="scientific">marine sediment metagenome</name>
    <dbReference type="NCBI Taxonomy" id="412755"/>
    <lineage>
        <taxon>unclassified sequences</taxon>
        <taxon>metagenomes</taxon>
        <taxon>ecological metagenomes</taxon>
    </lineage>
</organism>
<reference evidence="1" key="1">
    <citation type="journal article" date="2014" name="Front. Microbiol.">
        <title>High frequency of phylogenetically diverse reductive dehalogenase-homologous genes in deep subseafloor sedimentary metagenomes.</title>
        <authorList>
            <person name="Kawai M."/>
            <person name="Futagami T."/>
            <person name="Toyoda A."/>
            <person name="Takaki Y."/>
            <person name="Nishi S."/>
            <person name="Hori S."/>
            <person name="Arai W."/>
            <person name="Tsubouchi T."/>
            <person name="Morono Y."/>
            <person name="Uchiyama I."/>
            <person name="Ito T."/>
            <person name="Fujiyama A."/>
            <person name="Inagaki F."/>
            <person name="Takami H."/>
        </authorList>
    </citation>
    <scope>NUCLEOTIDE SEQUENCE</scope>
    <source>
        <strain evidence="1">Expedition CK06-06</strain>
    </source>
</reference>
<dbReference type="EMBL" id="BARU01048353">
    <property type="protein sequence ID" value="GAH95603.1"/>
    <property type="molecule type" value="Genomic_DNA"/>
</dbReference>
<sequence>HITMLLFLDALKIAVYTESFGGYRFMDKEQIDFIKNWKVEKFRSKVSLTK</sequence>
<feature type="non-terminal residue" evidence="1">
    <location>
        <position position="1"/>
    </location>
</feature>
<evidence type="ECO:0000313" key="1">
    <source>
        <dbReference type="EMBL" id="GAH95603.1"/>
    </source>
</evidence>
<protein>
    <submittedName>
        <fullName evidence="1">Uncharacterized protein</fullName>
    </submittedName>
</protein>
<proteinExistence type="predicted"/>
<name>X1LN98_9ZZZZ</name>